<dbReference type="Proteomes" id="UP000032414">
    <property type="component" value="Chromosome I"/>
</dbReference>
<accession>A0A098GER1</accession>
<evidence type="ECO:0000313" key="2">
    <source>
        <dbReference type="EMBL" id="CEG60492.1"/>
    </source>
</evidence>
<proteinExistence type="predicted"/>
<dbReference type="AlphaFoldDB" id="A0A098GER1"/>
<dbReference type="OrthoDB" id="5296173at2"/>
<dbReference type="STRING" id="451.B6N58_09610"/>
<dbReference type="Proteomes" id="UP000182998">
    <property type="component" value="Unassembled WGS sequence"/>
</dbReference>
<dbReference type="EMBL" id="FMVN01000001">
    <property type="protein sequence ID" value="SCX79926.1"/>
    <property type="molecule type" value="Genomic_DNA"/>
</dbReference>
<dbReference type="KEGG" id="tmc:LMI_1180"/>
<dbReference type="HOGENOM" id="CLU_081304_1_2_6"/>
<evidence type="ECO:0000313" key="4">
    <source>
        <dbReference type="Proteomes" id="UP000032414"/>
    </source>
</evidence>
<dbReference type="InterPro" id="IPR052534">
    <property type="entry name" value="Extracell_DNA_Util/SecSys_Comp"/>
</dbReference>
<dbReference type="PANTHER" id="PTHR40278:SF1">
    <property type="entry name" value="DNA UTILIZATION PROTEIN HOFN"/>
    <property type="match status" value="1"/>
</dbReference>
<protein>
    <submittedName>
        <fullName evidence="2">Putative Tfp pilus assembly protein PilN</fullName>
    </submittedName>
    <submittedName>
        <fullName evidence="3">Type IV pilus assembly protein PilN</fullName>
    </submittedName>
</protein>
<dbReference type="PATRIC" id="fig|451.8.peg.1814"/>
<feature type="transmembrane region" description="Helical" evidence="1">
    <location>
        <begin position="21"/>
        <end position="44"/>
    </location>
</feature>
<keyword evidence="1" id="KW-1133">Transmembrane helix</keyword>
<dbReference type="RefSeq" id="WP_045098896.1">
    <property type="nucleotide sequence ID" value="NZ_CP020614.1"/>
</dbReference>
<keyword evidence="1" id="KW-0472">Membrane</keyword>
<evidence type="ECO:0000313" key="3">
    <source>
        <dbReference type="EMBL" id="SCX79926.1"/>
    </source>
</evidence>
<dbReference type="Pfam" id="PF05137">
    <property type="entry name" value="PilN"/>
    <property type="match status" value="1"/>
</dbReference>
<sequence>MQIEVNLLPWRQIMRNTQQRKFLASTLIVSASIMIMCLLMHYHFARLNNEQTKRNQEIKKNIDIFAEKILEINQMKKKKKEMTKMVEFVEKLRNEGYFFIRLFDELTKIIPNGIYLNNIQLKNRKIALNGESEFNHLIPILMKNIEKNPWMKNPNLLEIKKVDNSHRSLFHIIVIPNFKKN</sequence>
<reference evidence="3 5" key="3">
    <citation type="submission" date="2016-10" db="EMBL/GenBank/DDBJ databases">
        <authorList>
            <person name="Varghese N."/>
            <person name="Submissions S."/>
        </authorList>
    </citation>
    <scope>NUCLEOTIDE SEQUENCE [LARGE SCALE GENOMIC DNA]</scope>
    <source>
        <strain evidence="3 5">ATCC 33218</strain>
    </source>
</reference>
<dbReference type="InterPro" id="IPR007813">
    <property type="entry name" value="PilN"/>
</dbReference>
<keyword evidence="1" id="KW-0812">Transmembrane</keyword>
<evidence type="ECO:0000313" key="5">
    <source>
        <dbReference type="Proteomes" id="UP000182998"/>
    </source>
</evidence>
<name>A0A098GER1_LEGMI</name>
<dbReference type="EMBL" id="LN614830">
    <property type="protein sequence ID" value="CEG60492.1"/>
    <property type="molecule type" value="Genomic_DNA"/>
</dbReference>
<reference evidence="2" key="1">
    <citation type="submission" date="2014-09" db="EMBL/GenBank/DDBJ databases">
        <authorList>
            <person name="GOMEZ-VALERO Laura"/>
        </authorList>
    </citation>
    <scope>NUCLEOTIDE SEQUENCE</scope>
    <source>
        <strain evidence="2">ATCC33218</strain>
    </source>
</reference>
<reference evidence="4" key="2">
    <citation type="submission" date="2014-09" db="EMBL/GenBank/DDBJ databases">
        <authorList>
            <person name="Gomez-Valero L."/>
        </authorList>
    </citation>
    <scope>NUCLEOTIDE SEQUENCE [LARGE SCALE GENOMIC DNA]</scope>
    <source>
        <strain evidence="4">ATCC33218</strain>
    </source>
</reference>
<organism evidence="2 4">
    <name type="scientific">Legionella micdadei</name>
    <name type="common">Tatlockia micdadei</name>
    <dbReference type="NCBI Taxonomy" id="451"/>
    <lineage>
        <taxon>Bacteria</taxon>
        <taxon>Pseudomonadati</taxon>
        <taxon>Pseudomonadota</taxon>
        <taxon>Gammaproteobacteria</taxon>
        <taxon>Legionellales</taxon>
        <taxon>Legionellaceae</taxon>
        <taxon>Legionella</taxon>
    </lineage>
</organism>
<keyword evidence="5" id="KW-1185">Reference proteome</keyword>
<dbReference type="PANTHER" id="PTHR40278">
    <property type="entry name" value="DNA UTILIZATION PROTEIN HOFN"/>
    <property type="match status" value="1"/>
</dbReference>
<evidence type="ECO:0000256" key="1">
    <source>
        <dbReference type="SAM" id="Phobius"/>
    </source>
</evidence>
<gene>
    <name evidence="2" type="ORF">LMI_1180</name>
    <name evidence="3" type="ORF">SAMN02982997_00071</name>
</gene>